<dbReference type="FunFam" id="2.40.10.10:FF:000120">
    <property type="entry name" value="Putative serine protease"/>
    <property type="match status" value="1"/>
</dbReference>
<evidence type="ECO:0000256" key="1">
    <source>
        <dbReference type="ARBA" id="ARBA00022659"/>
    </source>
</evidence>
<dbReference type="EMBL" id="MTYJ01000059">
    <property type="protein sequence ID" value="OQV17557.1"/>
    <property type="molecule type" value="Genomic_DNA"/>
</dbReference>
<dbReference type="InterPro" id="IPR043504">
    <property type="entry name" value="Peptidase_S1_PA_chymotrypsin"/>
</dbReference>
<evidence type="ECO:0000256" key="2">
    <source>
        <dbReference type="ARBA" id="ARBA00022670"/>
    </source>
</evidence>
<dbReference type="InterPro" id="IPR001314">
    <property type="entry name" value="Peptidase_S1A"/>
</dbReference>
<evidence type="ECO:0000256" key="3">
    <source>
        <dbReference type="ARBA" id="ARBA00022729"/>
    </source>
</evidence>
<dbReference type="PROSITE" id="PS00135">
    <property type="entry name" value="TRYPSIN_SER"/>
    <property type="match status" value="1"/>
</dbReference>
<dbReference type="InterPro" id="IPR009003">
    <property type="entry name" value="Peptidase_S1_PA"/>
</dbReference>
<dbReference type="Pfam" id="PF00089">
    <property type="entry name" value="Trypsin"/>
    <property type="match status" value="1"/>
</dbReference>
<dbReference type="InterPro" id="IPR033116">
    <property type="entry name" value="TRYPSIN_SER"/>
</dbReference>
<dbReference type="PRINTS" id="PR00722">
    <property type="entry name" value="CHYMOTRYPSIN"/>
</dbReference>
<comment type="caution">
    <text evidence="13">The sequence shown here is derived from an EMBL/GenBank/DDBJ whole genome shotgun (WGS) entry which is preliminary data.</text>
</comment>
<keyword evidence="7" id="KW-1015">Disulfide bond</keyword>
<evidence type="ECO:0000256" key="8">
    <source>
        <dbReference type="ARBA" id="ARBA00052079"/>
    </source>
</evidence>
<dbReference type="SMART" id="SM00020">
    <property type="entry name" value="Tryp_SPc"/>
    <property type="match status" value="1"/>
</dbReference>
<dbReference type="EC" id="3.4.21.84" evidence="9"/>
<dbReference type="Gene3D" id="2.40.10.10">
    <property type="entry name" value="Trypsin-like serine proteases"/>
    <property type="match status" value="1"/>
</dbReference>
<dbReference type="GO" id="GO:0005615">
    <property type="term" value="C:extracellular space"/>
    <property type="evidence" value="ECO:0007669"/>
    <property type="project" value="TreeGrafter"/>
</dbReference>
<evidence type="ECO:0000256" key="5">
    <source>
        <dbReference type="ARBA" id="ARBA00022820"/>
    </source>
</evidence>
<keyword evidence="14" id="KW-1185">Reference proteome</keyword>
<dbReference type="InterPro" id="IPR050127">
    <property type="entry name" value="Serine_Proteases_S1"/>
</dbReference>
<name>A0A1W0WQX6_HYPEX</name>
<dbReference type="SUPFAM" id="SSF50494">
    <property type="entry name" value="Trypsin-like serine proteases"/>
    <property type="match status" value="1"/>
</dbReference>
<dbReference type="InterPro" id="IPR018114">
    <property type="entry name" value="TRYPSIN_HIS"/>
</dbReference>
<organism evidence="13 14">
    <name type="scientific">Hypsibius exemplaris</name>
    <name type="common">Freshwater tardigrade</name>
    <dbReference type="NCBI Taxonomy" id="2072580"/>
    <lineage>
        <taxon>Eukaryota</taxon>
        <taxon>Metazoa</taxon>
        <taxon>Ecdysozoa</taxon>
        <taxon>Tardigrada</taxon>
        <taxon>Eutardigrada</taxon>
        <taxon>Parachela</taxon>
        <taxon>Hypsibioidea</taxon>
        <taxon>Hypsibiidae</taxon>
        <taxon>Hypsibius</taxon>
    </lineage>
</organism>
<feature type="chain" id="PRO_5012596620" description="limulus clotting factor C" evidence="11">
    <location>
        <begin position="18"/>
        <end position="289"/>
    </location>
</feature>
<comment type="catalytic activity">
    <reaction evidence="8">
        <text>Selective cleavage of 103-Arg-|-Ser-104 and 124-Ile-|-Ile-125 bonds in Limulus clotting factor B to form activated factor B. Cleavage of -Pro-Arg-|-Xaa- bonds in synthetic substrates.</text>
        <dbReference type="EC" id="3.4.21.84"/>
    </reaction>
</comment>
<dbReference type="GO" id="GO:0004252">
    <property type="term" value="F:serine-type endopeptidase activity"/>
    <property type="evidence" value="ECO:0007669"/>
    <property type="project" value="InterPro"/>
</dbReference>
<keyword evidence="1" id="KW-0768">Sushi</keyword>
<dbReference type="Proteomes" id="UP000192578">
    <property type="component" value="Unassembled WGS sequence"/>
</dbReference>
<accession>A0A1W0WQX6</accession>
<keyword evidence="5" id="KW-0353">Hemolymph clotting</keyword>
<dbReference type="GO" id="GO:0006508">
    <property type="term" value="P:proteolysis"/>
    <property type="evidence" value="ECO:0007669"/>
    <property type="project" value="UniProtKB-KW"/>
</dbReference>
<evidence type="ECO:0000313" key="14">
    <source>
        <dbReference type="Proteomes" id="UP000192578"/>
    </source>
</evidence>
<evidence type="ECO:0000256" key="11">
    <source>
        <dbReference type="SAM" id="SignalP"/>
    </source>
</evidence>
<dbReference type="PROSITE" id="PS50240">
    <property type="entry name" value="TRYPSIN_DOM"/>
    <property type="match status" value="1"/>
</dbReference>
<dbReference type="InterPro" id="IPR001254">
    <property type="entry name" value="Trypsin_dom"/>
</dbReference>
<dbReference type="GO" id="GO:0042381">
    <property type="term" value="P:hemolymph coagulation"/>
    <property type="evidence" value="ECO:0007669"/>
    <property type="project" value="UniProtKB-KW"/>
</dbReference>
<dbReference type="AlphaFoldDB" id="A0A1W0WQX6"/>
<dbReference type="PANTHER" id="PTHR24264">
    <property type="entry name" value="TRYPSIN-RELATED"/>
    <property type="match status" value="1"/>
</dbReference>
<evidence type="ECO:0000313" key="13">
    <source>
        <dbReference type="EMBL" id="OQV17557.1"/>
    </source>
</evidence>
<dbReference type="PANTHER" id="PTHR24264:SF83">
    <property type="entry name" value="COMPLEMENT FACTOR I"/>
    <property type="match status" value="1"/>
</dbReference>
<evidence type="ECO:0000259" key="12">
    <source>
        <dbReference type="PROSITE" id="PS50240"/>
    </source>
</evidence>
<keyword evidence="4 10" id="KW-0378">Hydrolase</keyword>
<dbReference type="CDD" id="cd00190">
    <property type="entry name" value="Tryp_SPc"/>
    <property type="match status" value="1"/>
</dbReference>
<sequence>MLRHAILMALAFGIVAANMSGCGIPTVTPATSNLDILLDILQGKSPRIIGGTEAVPHSWPWQVVVLANGGLCGGSIINNRWVMTAGHCCTSWGFTHRPSTVKVVAGEHNRARSGEPNAKTYSISRVIPHNLYRESRSVIEQDFCLLQTTETIAFNAHVSNVCLGEARDDIVGRRCHVTGWGWTSYPGATASVLQQVAVNINDHADCDRRYRAIPDEDYKITEDMICASAPGKDSCKGDSGGPLVCQNADGGFNLVGVVSWGHDCAVPGVPGVYAKTSTALDWIANIINS</sequence>
<dbReference type="PROSITE" id="PS00134">
    <property type="entry name" value="TRYPSIN_HIS"/>
    <property type="match status" value="1"/>
</dbReference>
<feature type="signal peptide" evidence="11">
    <location>
        <begin position="1"/>
        <end position="17"/>
    </location>
</feature>
<evidence type="ECO:0000256" key="10">
    <source>
        <dbReference type="RuleBase" id="RU363034"/>
    </source>
</evidence>
<evidence type="ECO:0000256" key="6">
    <source>
        <dbReference type="ARBA" id="ARBA00022825"/>
    </source>
</evidence>
<keyword evidence="2 10" id="KW-0645">Protease</keyword>
<evidence type="ECO:0000256" key="4">
    <source>
        <dbReference type="ARBA" id="ARBA00022801"/>
    </source>
</evidence>
<feature type="domain" description="Peptidase S1" evidence="12">
    <location>
        <begin position="48"/>
        <end position="288"/>
    </location>
</feature>
<dbReference type="OrthoDB" id="5918597at2759"/>
<keyword evidence="3 11" id="KW-0732">Signal</keyword>
<reference evidence="14" key="1">
    <citation type="submission" date="2017-01" db="EMBL/GenBank/DDBJ databases">
        <title>Comparative genomics of anhydrobiosis in the tardigrade Hypsibius dujardini.</title>
        <authorList>
            <person name="Yoshida Y."/>
            <person name="Koutsovoulos G."/>
            <person name="Laetsch D."/>
            <person name="Stevens L."/>
            <person name="Kumar S."/>
            <person name="Horikawa D."/>
            <person name="Ishino K."/>
            <person name="Komine S."/>
            <person name="Tomita M."/>
            <person name="Blaxter M."/>
            <person name="Arakawa K."/>
        </authorList>
    </citation>
    <scope>NUCLEOTIDE SEQUENCE [LARGE SCALE GENOMIC DNA]</scope>
    <source>
        <strain evidence="14">Z151</strain>
    </source>
</reference>
<keyword evidence="6 10" id="KW-0720">Serine protease</keyword>
<evidence type="ECO:0000256" key="7">
    <source>
        <dbReference type="ARBA" id="ARBA00023157"/>
    </source>
</evidence>
<protein>
    <recommendedName>
        <fullName evidence="9">limulus clotting factor C</fullName>
        <ecNumber evidence="9">3.4.21.84</ecNumber>
    </recommendedName>
</protein>
<gene>
    <name evidence="13" type="ORF">BV898_08328</name>
</gene>
<evidence type="ECO:0000256" key="9">
    <source>
        <dbReference type="ARBA" id="ARBA00066707"/>
    </source>
</evidence>
<proteinExistence type="predicted"/>